<gene>
    <name evidence="1" type="ORF">K8W16_07670</name>
</gene>
<name>A0A921AWM8_9BACT</name>
<reference evidence="1" key="2">
    <citation type="submission" date="2021-09" db="EMBL/GenBank/DDBJ databases">
        <authorList>
            <person name="Gilroy R."/>
        </authorList>
    </citation>
    <scope>NUCLEOTIDE SEQUENCE</scope>
    <source>
        <strain evidence="1">ChiGjej2B2-19336</strain>
    </source>
</reference>
<dbReference type="Proteomes" id="UP000698963">
    <property type="component" value="Unassembled WGS sequence"/>
</dbReference>
<organism evidence="1 2">
    <name type="scientific">Mailhella massiliensis</name>
    <dbReference type="NCBI Taxonomy" id="1903261"/>
    <lineage>
        <taxon>Bacteria</taxon>
        <taxon>Pseudomonadati</taxon>
        <taxon>Thermodesulfobacteriota</taxon>
        <taxon>Desulfovibrionia</taxon>
        <taxon>Desulfovibrionales</taxon>
        <taxon>Desulfovibrionaceae</taxon>
        <taxon>Mailhella</taxon>
    </lineage>
</organism>
<protein>
    <submittedName>
        <fullName evidence="1">Uncharacterized protein</fullName>
    </submittedName>
</protein>
<evidence type="ECO:0000313" key="1">
    <source>
        <dbReference type="EMBL" id="HJD97508.1"/>
    </source>
</evidence>
<sequence length="78" mass="8513">MTYTWCELEELLLEDMASGGFGKVQSYSVSTAGGSRNFSYRTLSELKDLLAYVQSRCAMERGKVPYVGRTCAGSAGRA</sequence>
<comment type="caution">
    <text evidence="1">The sequence shown here is derived from an EMBL/GenBank/DDBJ whole genome shotgun (WGS) entry which is preliminary data.</text>
</comment>
<accession>A0A921AWM8</accession>
<dbReference type="EMBL" id="DYZA01000154">
    <property type="protein sequence ID" value="HJD97508.1"/>
    <property type="molecule type" value="Genomic_DNA"/>
</dbReference>
<proteinExistence type="predicted"/>
<dbReference type="AlphaFoldDB" id="A0A921AWM8"/>
<dbReference type="RefSeq" id="WP_304122562.1">
    <property type="nucleotide sequence ID" value="NZ_DYZA01000154.1"/>
</dbReference>
<evidence type="ECO:0000313" key="2">
    <source>
        <dbReference type="Proteomes" id="UP000698963"/>
    </source>
</evidence>
<reference evidence="1" key="1">
    <citation type="journal article" date="2021" name="PeerJ">
        <title>Extensive microbial diversity within the chicken gut microbiome revealed by metagenomics and culture.</title>
        <authorList>
            <person name="Gilroy R."/>
            <person name="Ravi A."/>
            <person name="Getino M."/>
            <person name="Pursley I."/>
            <person name="Horton D.L."/>
            <person name="Alikhan N.F."/>
            <person name="Baker D."/>
            <person name="Gharbi K."/>
            <person name="Hall N."/>
            <person name="Watson M."/>
            <person name="Adriaenssens E.M."/>
            <person name="Foster-Nyarko E."/>
            <person name="Jarju S."/>
            <person name="Secka A."/>
            <person name="Antonio M."/>
            <person name="Oren A."/>
            <person name="Chaudhuri R.R."/>
            <person name="La Ragione R."/>
            <person name="Hildebrand F."/>
            <person name="Pallen M.J."/>
        </authorList>
    </citation>
    <scope>NUCLEOTIDE SEQUENCE</scope>
    <source>
        <strain evidence="1">ChiGjej2B2-19336</strain>
    </source>
</reference>